<dbReference type="SMART" id="SM00382">
    <property type="entry name" value="AAA"/>
    <property type="match status" value="2"/>
</dbReference>
<dbReference type="GO" id="GO:0016887">
    <property type="term" value="F:ATP hydrolysis activity"/>
    <property type="evidence" value="ECO:0007669"/>
    <property type="project" value="InterPro"/>
</dbReference>
<evidence type="ECO:0000259" key="10">
    <source>
        <dbReference type="PROSITE" id="PS50893"/>
    </source>
</evidence>
<gene>
    <name evidence="12" type="ORF">G6O67_001846</name>
</gene>
<dbReference type="Proteomes" id="UP000557566">
    <property type="component" value="Unassembled WGS sequence"/>
</dbReference>
<keyword evidence="8 9" id="KW-0472">Membrane</keyword>
<feature type="transmembrane region" description="Helical" evidence="9">
    <location>
        <begin position="1086"/>
        <end position="1106"/>
    </location>
</feature>
<dbReference type="InterPro" id="IPR017871">
    <property type="entry name" value="ABC_transporter-like_CS"/>
</dbReference>
<name>A0A8H4PT52_9HYPO</name>
<evidence type="ECO:0000256" key="5">
    <source>
        <dbReference type="ARBA" id="ARBA00022741"/>
    </source>
</evidence>
<dbReference type="PROSITE" id="PS50929">
    <property type="entry name" value="ABC_TM1F"/>
    <property type="match status" value="2"/>
</dbReference>
<evidence type="ECO:0000256" key="8">
    <source>
        <dbReference type="ARBA" id="ARBA00023136"/>
    </source>
</evidence>
<dbReference type="PROSITE" id="PS00211">
    <property type="entry name" value="ABC_TRANSPORTER_1"/>
    <property type="match status" value="2"/>
</dbReference>
<proteinExistence type="predicted"/>
<dbReference type="OrthoDB" id="6500128at2759"/>
<feature type="transmembrane region" description="Helical" evidence="9">
    <location>
        <begin position="99"/>
        <end position="118"/>
    </location>
</feature>
<keyword evidence="6" id="KW-0067">ATP-binding</keyword>
<sequence>MAAPDCLNDSSFGPAVVGCRHDFDLTKLFEQAMLSIAPSSAFAVLAVLRTAHLRRRPVVLQGAWSFQQAKLAAIGGYLCLQMALLVTACIPPRQEPTRIPAAALSLIAAVLVLVVSVFEHARTVKPSALLGVYLFFTLLFDVAQSRNQWLSSRNDAFTKLFTASVALKLAVLLVEAQSKARWAMEPRVHAHNPEATSSIFNRSVFFWLNDLLFRGYRKRLAADDLYTLDESLLADNYRGKFWDELERRRSTPVAKGKGTGRALFRAMAVVLKWPFLTPILPRLAVTAFSFAQPFFINAVLRHVKTDTAKASADVGYGFIGAAVVIYTGIAVSTGLYWYFHQRALVRLRACLVTAIYRKTVHKRASDMSAITLMDADVGRIQSGIRDLHECWASILETGMASWLLYRQIGVAFVAPVVVILACTGLTMVVARFAGKRQRHWMELLQRRVALSSAIVPCLPAIKMSGLSHQVGCLVQKCREDEIQGAKRFRVVTTVSTVVAFAPVLLSPVVTFALSSDSLNIETGFTALSWINLLCQPLTQLFQSVPQLLAALTCLDRVEGFLASASHHDCESTVENMSDKTSQDCPGLRITVHDGRFGWDESIPVLENVGLSIPTSALTVVTGAMAAGKSTLCRALLRETPFSQGTVLWRNDTTQVAYCDQDPFLFNATIRENIIGFGSYDVPWYQEVVQACQLSSDISALPRGHKTVVGTKGLALSGGQRKRICLARALYSRPAVAILDDVLSGIDSTTQGLIVRHVFGPHGIFPRLGTTVVLATQPTRHLELADWIVLLGDNKVQYQGSFADLDASKHGILNGLLSGTALPSPDQPPLCAAQKSENGGPGLEATSGGDGANYRSYFEAIGRVMLLPLVLVGVAFAFTYNFSTAWLEFWQSSRFGPDRLSLYLGTYFALQFVCLGLLAAFFGYNGNVMGPRASQRLHLRALCVLLRAPLEYYTTVDAAVSTGYFSQDMSIVDNDLGGSLGNTLLTGLTAIGQAALIPVAAPYVLVGYPVVLAVLYFVQKFYLRTSTQLRALMLETREPLYKHFTETIDGLVTMRAFGWVSANLALNAKLLDQSQRPAYLLAILQQWLSMVLNLCVAALAVLFVALATQLRTSAGFTAIGLVSLMSIGEMMGNLVRCYSELQTATVALGRLRTFEDGVAAESSGQQQPTTPDQWPDAGRVEFERVSASYNSDFSFPGNKTTDIRGRALQDVSLSIGPGERVLVCGRTGSGKSTLLLLLQNFLKPSTGRVLIDNVETSEVACAALRNRVIGLPQFPFFLPERCSIRENLEYHGTDSELTTETYQQKNPLAPQNHECEYALRAVGLWDMVEARGGLDGKLDNDALSGGEKQLFSLARAIVRLKLRRGFDAINSTRGGVLLLDEFNTGLDVTTERSMWGVIEREFLHYTIICVAHELQGAFKYGKVVTLSHGEVVKVGESDDI</sequence>
<feature type="domain" description="ABC transmembrane type-1" evidence="11">
    <location>
        <begin position="283"/>
        <end position="549"/>
    </location>
</feature>
<feature type="transmembrane region" description="Helical" evidence="9">
    <location>
        <begin position="901"/>
        <end position="923"/>
    </location>
</feature>
<evidence type="ECO:0000259" key="11">
    <source>
        <dbReference type="PROSITE" id="PS50929"/>
    </source>
</evidence>
<dbReference type="CDD" id="cd18580">
    <property type="entry name" value="ABC_6TM_ABCC_D2"/>
    <property type="match status" value="1"/>
</dbReference>
<dbReference type="InterPro" id="IPR044726">
    <property type="entry name" value="ABCC_6TM_D2"/>
</dbReference>
<dbReference type="GO" id="GO:0005524">
    <property type="term" value="F:ATP binding"/>
    <property type="evidence" value="ECO:0007669"/>
    <property type="project" value="UniProtKB-KW"/>
</dbReference>
<dbReference type="Pfam" id="PF00005">
    <property type="entry name" value="ABC_tran"/>
    <property type="match status" value="2"/>
</dbReference>
<comment type="subcellular location">
    <subcellularLocation>
        <location evidence="1">Cell membrane</location>
        <topology evidence="1">Multi-pass membrane protein</topology>
    </subcellularLocation>
</comment>
<dbReference type="InterPro" id="IPR027417">
    <property type="entry name" value="P-loop_NTPase"/>
</dbReference>
<evidence type="ECO:0008006" key="14">
    <source>
        <dbReference type="Google" id="ProtNLM"/>
    </source>
</evidence>
<keyword evidence="3" id="KW-1003">Cell membrane</keyword>
<dbReference type="InterPro" id="IPR003439">
    <property type="entry name" value="ABC_transporter-like_ATP-bd"/>
</dbReference>
<keyword evidence="2" id="KW-0813">Transport</keyword>
<dbReference type="InterPro" id="IPR011527">
    <property type="entry name" value="ABC1_TM_dom"/>
</dbReference>
<keyword evidence="7 9" id="KW-1133">Transmembrane helix</keyword>
<dbReference type="GO" id="GO:0140359">
    <property type="term" value="F:ABC-type transporter activity"/>
    <property type="evidence" value="ECO:0007669"/>
    <property type="project" value="InterPro"/>
</dbReference>
<dbReference type="Pfam" id="PF24357">
    <property type="entry name" value="TMD0_ABC"/>
    <property type="match status" value="1"/>
</dbReference>
<evidence type="ECO:0000256" key="6">
    <source>
        <dbReference type="ARBA" id="ARBA00022840"/>
    </source>
</evidence>
<evidence type="ECO:0000256" key="1">
    <source>
        <dbReference type="ARBA" id="ARBA00004651"/>
    </source>
</evidence>
<dbReference type="InterPro" id="IPR036640">
    <property type="entry name" value="ABC1_TM_sf"/>
</dbReference>
<feature type="transmembrane region" description="Helical" evidence="9">
    <location>
        <begin position="994"/>
        <end position="1017"/>
    </location>
</feature>
<dbReference type="InterPro" id="IPR044746">
    <property type="entry name" value="ABCC_6TM_D1"/>
</dbReference>
<dbReference type="Gene3D" id="1.20.1560.10">
    <property type="entry name" value="ABC transporter type 1, transmembrane domain"/>
    <property type="match status" value="2"/>
</dbReference>
<feature type="transmembrane region" description="Helical" evidence="9">
    <location>
        <begin position="863"/>
        <end position="881"/>
    </location>
</feature>
<dbReference type="InterPro" id="IPR050173">
    <property type="entry name" value="ABC_transporter_C-like"/>
</dbReference>
<evidence type="ECO:0000256" key="7">
    <source>
        <dbReference type="ARBA" id="ARBA00022989"/>
    </source>
</evidence>
<evidence type="ECO:0000313" key="12">
    <source>
        <dbReference type="EMBL" id="KAF4509911.1"/>
    </source>
</evidence>
<dbReference type="InterPro" id="IPR003593">
    <property type="entry name" value="AAA+_ATPase"/>
</dbReference>
<accession>A0A8H4PT52</accession>
<dbReference type="PANTHER" id="PTHR24223">
    <property type="entry name" value="ATP-BINDING CASSETTE SUB-FAMILY C"/>
    <property type="match status" value="1"/>
</dbReference>
<dbReference type="Pfam" id="PF00664">
    <property type="entry name" value="ABC_membrane"/>
    <property type="match status" value="1"/>
</dbReference>
<dbReference type="SUPFAM" id="SSF52540">
    <property type="entry name" value="P-loop containing nucleoside triphosphate hydrolases"/>
    <property type="match status" value="2"/>
</dbReference>
<keyword evidence="4 9" id="KW-0812">Transmembrane</keyword>
<feature type="transmembrane region" description="Helical" evidence="9">
    <location>
        <begin position="275"/>
        <end position="296"/>
    </location>
</feature>
<comment type="caution">
    <text evidence="12">The sequence shown here is derived from an EMBL/GenBank/DDBJ whole genome shotgun (WGS) entry which is preliminary data.</text>
</comment>
<feature type="transmembrane region" description="Helical" evidence="9">
    <location>
        <begin position="316"/>
        <end position="339"/>
    </location>
</feature>
<evidence type="ECO:0000313" key="13">
    <source>
        <dbReference type="Proteomes" id="UP000557566"/>
    </source>
</evidence>
<organism evidence="12 13">
    <name type="scientific">Ophiocordyceps sinensis</name>
    <dbReference type="NCBI Taxonomy" id="72228"/>
    <lineage>
        <taxon>Eukaryota</taxon>
        <taxon>Fungi</taxon>
        <taxon>Dikarya</taxon>
        <taxon>Ascomycota</taxon>
        <taxon>Pezizomycotina</taxon>
        <taxon>Sordariomycetes</taxon>
        <taxon>Hypocreomycetidae</taxon>
        <taxon>Hypocreales</taxon>
        <taxon>Ophiocordycipitaceae</taxon>
        <taxon>Ophiocordyceps</taxon>
    </lineage>
</organism>
<keyword evidence="5" id="KW-0547">Nucleotide-binding</keyword>
<dbReference type="EMBL" id="JAAVMX010000003">
    <property type="protein sequence ID" value="KAF4509911.1"/>
    <property type="molecule type" value="Genomic_DNA"/>
</dbReference>
<protein>
    <recommendedName>
        <fullName evidence="14">ABC transporter</fullName>
    </recommendedName>
</protein>
<keyword evidence="13" id="KW-1185">Reference proteome</keyword>
<feature type="domain" description="ABC transmembrane type-1" evidence="11">
    <location>
        <begin position="911"/>
        <end position="1142"/>
    </location>
</feature>
<feature type="domain" description="ABC transporter" evidence="10">
    <location>
        <begin position="589"/>
        <end position="817"/>
    </location>
</feature>
<evidence type="ECO:0000256" key="9">
    <source>
        <dbReference type="SAM" id="Phobius"/>
    </source>
</evidence>
<dbReference type="CDD" id="cd18579">
    <property type="entry name" value="ABC_6TM_ABCC_D1"/>
    <property type="match status" value="1"/>
</dbReference>
<dbReference type="PROSITE" id="PS50893">
    <property type="entry name" value="ABC_TRANSPORTER_2"/>
    <property type="match status" value="2"/>
</dbReference>
<reference evidence="12 13" key="1">
    <citation type="journal article" date="2020" name="Genome Biol. Evol.">
        <title>A new high-quality draft genome assembly of the Chinese cordyceps Ophiocordyceps sinensis.</title>
        <authorList>
            <person name="Shu R."/>
            <person name="Zhang J."/>
            <person name="Meng Q."/>
            <person name="Zhang H."/>
            <person name="Zhou G."/>
            <person name="Li M."/>
            <person name="Wu P."/>
            <person name="Zhao Y."/>
            <person name="Chen C."/>
            <person name="Qin Q."/>
        </authorList>
    </citation>
    <scope>NUCLEOTIDE SEQUENCE [LARGE SCALE GENOMIC DNA]</scope>
    <source>
        <strain evidence="12 13">IOZ07</strain>
    </source>
</reference>
<dbReference type="FunFam" id="1.20.1560.10:FF:000055">
    <property type="entry name" value="ABC multidrug transporter (Eurofung)"/>
    <property type="match status" value="1"/>
</dbReference>
<evidence type="ECO:0000256" key="4">
    <source>
        <dbReference type="ARBA" id="ARBA00022692"/>
    </source>
</evidence>
<feature type="domain" description="ABC transporter" evidence="10">
    <location>
        <begin position="1179"/>
        <end position="1439"/>
    </location>
</feature>
<dbReference type="PANTHER" id="PTHR24223:SF345">
    <property type="entry name" value="ABC MULTIDRUG TRANSPORTER (EUROFUNG)"/>
    <property type="match status" value="1"/>
</dbReference>
<feature type="transmembrane region" description="Helical" evidence="9">
    <location>
        <begin position="71"/>
        <end position="93"/>
    </location>
</feature>
<dbReference type="Gene3D" id="3.40.50.300">
    <property type="entry name" value="P-loop containing nucleotide triphosphate hydrolases"/>
    <property type="match status" value="2"/>
</dbReference>
<feature type="transmembrane region" description="Helical" evidence="9">
    <location>
        <begin position="32"/>
        <end position="51"/>
    </location>
</feature>
<evidence type="ECO:0000256" key="2">
    <source>
        <dbReference type="ARBA" id="ARBA00022448"/>
    </source>
</evidence>
<evidence type="ECO:0000256" key="3">
    <source>
        <dbReference type="ARBA" id="ARBA00022475"/>
    </source>
</evidence>
<dbReference type="SUPFAM" id="SSF90123">
    <property type="entry name" value="ABC transporter transmembrane region"/>
    <property type="match status" value="2"/>
</dbReference>
<feature type="transmembrane region" description="Helical" evidence="9">
    <location>
        <begin position="411"/>
        <end position="433"/>
    </location>
</feature>
<dbReference type="GO" id="GO:0005886">
    <property type="term" value="C:plasma membrane"/>
    <property type="evidence" value="ECO:0007669"/>
    <property type="project" value="UniProtKB-SubCell"/>
</dbReference>
<dbReference type="InterPro" id="IPR056227">
    <property type="entry name" value="TMD0_ABC"/>
</dbReference>